<feature type="compositionally biased region" description="Polar residues" evidence="1">
    <location>
        <begin position="229"/>
        <end position="246"/>
    </location>
</feature>
<feature type="compositionally biased region" description="Polar residues" evidence="1">
    <location>
        <begin position="187"/>
        <end position="197"/>
    </location>
</feature>
<feature type="compositionally biased region" description="Basic and acidic residues" evidence="1">
    <location>
        <begin position="252"/>
        <end position="277"/>
    </location>
</feature>
<feature type="region of interest" description="Disordered" evidence="1">
    <location>
        <begin position="292"/>
        <end position="318"/>
    </location>
</feature>
<proteinExistence type="predicted"/>
<protein>
    <submittedName>
        <fullName evidence="2">Uncharacterized protein</fullName>
    </submittedName>
</protein>
<dbReference type="EMBL" id="BTCM01000002">
    <property type="protein sequence ID" value="GMK55339.1"/>
    <property type="molecule type" value="Genomic_DNA"/>
</dbReference>
<gene>
    <name evidence="2" type="ORF">CspeluHIS016_0203950</name>
</gene>
<name>A0AAD3TRI3_9TREE</name>
<dbReference type="AlphaFoldDB" id="A0AAD3TRI3"/>
<organism evidence="2 3">
    <name type="scientific">Cutaneotrichosporon spelunceum</name>
    <dbReference type="NCBI Taxonomy" id="1672016"/>
    <lineage>
        <taxon>Eukaryota</taxon>
        <taxon>Fungi</taxon>
        <taxon>Dikarya</taxon>
        <taxon>Basidiomycota</taxon>
        <taxon>Agaricomycotina</taxon>
        <taxon>Tremellomycetes</taxon>
        <taxon>Trichosporonales</taxon>
        <taxon>Trichosporonaceae</taxon>
        <taxon>Cutaneotrichosporon</taxon>
    </lineage>
</organism>
<keyword evidence="3" id="KW-1185">Reference proteome</keyword>
<sequence length="318" mass="35607">MAPSWIQSVLNACPLAAKFKGDRLPIPTELRQLPYFQKRFKNKYAHLYRAHDDRGLKCPMDIKTMEDIVSFCQHVMRSDDIVRPTKDVARVFLARVLNVYNAQNPVRGSMDEDVFDQNGNLKPQDPAVHMREKASTPVLHPEQADELEAAAMRLSADQDRRRMRRMERHIVKLEARLTLLEPDSDGESTSPPNTGQAKPSLDVARDKDNEGNVSGGVGVARIVTAATGTPTTSGIQTRTQSGQARTGSGAAAKDKDKDVRDKERERENIDDRDGMRDKDVREAKLLLREVPVMRRLGRGPPPPPLRSLRTPPPAQALR</sequence>
<feature type="region of interest" description="Disordered" evidence="1">
    <location>
        <begin position="181"/>
        <end position="216"/>
    </location>
</feature>
<evidence type="ECO:0000256" key="1">
    <source>
        <dbReference type="SAM" id="MobiDB-lite"/>
    </source>
</evidence>
<feature type="region of interest" description="Disordered" evidence="1">
    <location>
        <begin position="229"/>
        <end position="277"/>
    </location>
</feature>
<reference evidence="2" key="2">
    <citation type="submission" date="2023-06" db="EMBL/GenBank/DDBJ databases">
        <authorList>
            <person name="Kobayashi Y."/>
            <person name="Kayamori A."/>
            <person name="Aoki K."/>
            <person name="Shiwa Y."/>
            <person name="Fujita N."/>
            <person name="Sugita T."/>
            <person name="Iwasaki W."/>
            <person name="Tanaka N."/>
            <person name="Takashima M."/>
        </authorList>
    </citation>
    <scope>NUCLEOTIDE SEQUENCE</scope>
    <source>
        <strain evidence="2">HIS016</strain>
    </source>
</reference>
<reference evidence="2" key="1">
    <citation type="journal article" date="2023" name="BMC Genomics">
        <title>Chromosome-level genome assemblies of Cutaneotrichosporon spp. (Trichosporonales, Basidiomycota) reveal imbalanced evolution between nucleotide sequences and chromosome synteny.</title>
        <authorList>
            <person name="Kobayashi Y."/>
            <person name="Kayamori A."/>
            <person name="Aoki K."/>
            <person name="Shiwa Y."/>
            <person name="Matsutani M."/>
            <person name="Fujita N."/>
            <person name="Sugita T."/>
            <person name="Iwasaki W."/>
            <person name="Tanaka N."/>
            <person name="Takashima M."/>
        </authorList>
    </citation>
    <scope>NUCLEOTIDE SEQUENCE</scope>
    <source>
        <strain evidence="2">HIS016</strain>
    </source>
</reference>
<comment type="caution">
    <text evidence="2">The sequence shown here is derived from an EMBL/GenBank/DDBJ whole genome shotgun (WGS) entry which is preliminary data.</text>
</comment>
<accession>A0AAD3TRI3</accession>
<feature type="compositionally biased region" description="Pro residues" evidence="1">
    <location>
        <begin position="299"/>
        <end position="318"/>
    </location>
</feature>
<dbReference type="Proteomes" id="UP001222932">
    <property type="component" value="Unassembled WGS sequence"/>
</dbReference>
<evidence type="ECO:0000313" key="2">
    <source>
        <dbReference type="EMBL" id="GMK55339.1"/>
    </source>
</evidence>
<evidence type="ECO:0000313" key="3">
    <source>
        <dbReference type="Proteomes" id="UP001222932"/>
    </source>
</evidence>